<dbReference type="AlphaFoldDB" id="A0A4C1YJ41"/>
<gene>
    <name evidence="2" type="ORF">EVAR_90787_1</name>
</gene>
<sequence>MLVVLESSRYARTYGSRARTRTSRCAVRVRKLTFSSDLANVERMTQYSTIFRSIVIPNETLNVGETADDLRTSGPPRRPSDSRWLTKISPLIHRQHPGPKE</sequence>
<comment type="caution">
    <text evidence="2">The sequence shown here is derived from an EMBL/GenBank/DDBJ whole genome shotgun (WGS) entry which is preliminary data.</text>
</comment>
<evidence type="ECO:0000256" key="1">
    <source>
        <dbReference type="SAM" id="MobiDB-lite"/>
    </source>
</evidence>
<evidence type="ECO:0000313" key="2">
    <source>
        <dbReference type="EMBL" id="GBP74649.1"/>
    </source>
</evidence>
<dbReference type="Proteomes" id="UP000299102">
    <property type="component" value="Unassembled WGS sequence"/>
</dbReference>
<feature type="region of interest" description="Disordered" evidence="1">
    <location>
        <begin position="65"/>
        <end position="101"/>
    </location>
</feature>
<organism evidence="2 3">
    <name type="scientific">Eumeta variegata</name>
    <name type="common">Bagworm moth</name>
    <name type="synonym">Eumeta japonica</name>
    <dbReference type="NCBI Taxonomy" id="151549"/>
    <lineage>
        <taxon>Eukaryota</taxon>
        <taxon>Metazoa</taxon>
        <taxon>Ecdysozoa</taxon>
        <taxon>Arthropoda</taxon>
        <taxon>Hexapoda</taxon>
        <taxon>Insecta</taxon>
        <taxon>Pterygota</taxon>
        <taxon>Neoptera</taxon>
        <taxon>Endopterygota</taxon>
        <taxon>Lepidoptera</taxon>
        <taxon>Glossata</taxon>
        <taxon>Ditrysia</taxon>
        <taxon>Tineoidea</taxon>
        <taxon>Psychidae</taxon>
        <taxon>Oiketicinae</taxon>
        <taxon>Eumeta</taxon>
    </lineage>
</organism>
<reference evidence="2 3" key="1">
    <citation type="journal article" date="2019" name="Commun. Biol.">
        <title>The bagworm genome reveals a unique fibroin gene that provides high tensile strength.</title>
        <authorList>
            <person name="Kono N."/>
            <person name="Nakamura H."/>
            <person name="Ohtoshi R."/>
            <person name="Tomita M."/>
            <person name="Numata K."/>
            <person name="Arakawa K."/>
        </authorList>
    </citation>
    <scope>NUCLEOTIDE SEQUENCE [LARGE SCALE GENOMIC DNA]</scope>
</reference>
<name>A0A4C1YJ41_EUMVA</name>
<proteinExistence type="predicted"/>
<dbReference type="EMBL" id="BGZK01001216">
    <property type="protein sequence ID" value="GBP74649.1"/>
    <property type="molecule type" value="Genomic_DNA"/>
</dbReference>
<keyword evidence="3" id="KW-1185">Reference proteome</keyword>
<protein>
    <submittedName>
        <fullName evidence="2">Uncharacterized protein</fullName>
    </submittedName>
</protein>
<accession>A0A4C1YJ41</accession>
<evidence type="ECO:0000313" key="3">
    <source>
        <dbReference type="Proteomes" id="UP000299102"/>
    </source>
</evidence>